<reference evidence="4 5" key="1">
    <citation type="submission" date="2016-04" db="EMBL/GenBank/DDBJ databases">
        <title>Complete Genome Sequence of Chryseobacterium sp. IHBB 10212.</title>
        <authorList>
            <person name="Pal M."/>
            <person name="Swarnkar M.K."/>
            <person name="Kaushal K."/>
            <person name="Chhibber S."/>
            <person name="Singh A.K."/>
            <person name="Gulati A."/>
        </authorList>
    </citation>
    <scope>NUCLEOTIDE SEQUENCE [LARGE SCALE GENOMIC DNA]</scope>
    <source>
        <strain evidence="4 5">IHBB 10212</strain>
    </source>
</reference>
<evidence type="ECO:0000313" key="5">
    <source>
        <dbReference type="Proteomes" id="UP000077824"/>
    </source>
</evidence>
<dbReference type="Pfam" id="PF18962">
    <property type="entry name" value="Por_Secre_tail"/>
    <property type="match status" value="1"/>
</dbReference>
<name>A0A172XSJ6_9FLAO</name>
<dbReference type="Pfam" id="PF17164">
    <property type="entry name" value="DUF5122"/>
    <property type="match status" value="7"/>
</dbReference>
<dbReference type="RefSeq" id="WP_066752080.1">
    <property type="nucleotide sequence ID" value="NZ_CP015199.1"/>
</dbReference>
<dbReference type="PANTHER" id="PTHR31778">
    <property type="entry name" value="BUD SITE SELECTION PROTEIN RAX2"/>
    <property type="match status" value="1"/>
</dbReference>
<dbReference type="InterPro" id="IPR026444">
    <property type="entry name" value="Secre_tail"/>
</dbReference>
<proteinExistence type="predicted"/>
<dbReference type="GO" id="GO:0005935">
    <property type="term" value="C:cellular bud neck"/>
    <property type="evidence" value="ECO:0007669"/>
    <property type="project" value="TreeGrafter"/>
</dbReference>
<dbReference type="AlphaFoldDB" id="A0A172XSJ6"/>
<dbReference type="GO" id="GO:1902929">
    <property type="term" value="C:plasma membrane of growing cell tip"/>
    <property type="evidence" value="ECO:0007669"/>
    <property type="project" value="TreeGrafter"/>
</dbReference>
<accession>A0A172XSJ6</accession>
<organism evidence="4 5">
    <name type="scientific">Chryseobacterium glaciei</name>
    <dbReference type="NCBI Taxonomy" id="1685010"/>
    <lineage>
        <taxon>Bacteria</taxon>
        <taxon>Pseudomonadati</taxon>
        <taxon>Bacteroidota</taxon>
        <taxon>Flavobacteriia</taxon>
        <taxon>Flavobacteriales</taxon>
        <taxon>Weeksellaceae</taxon>
        <taxon>Chryseobacterium group</taxon>
        <taxon>Chryseobacterium</taxon>
    </lineage>
</organism>
<dbReference type="NCBIfam" id="TIGR02608">
    <property type="entry name" value="delta_60_rpt"/>
    <property type="match status" value="7"/>
</dbReference>
<dbReference type="Gene3D" id="2.80.10.50">
    <property type="match status" value="4"/>
</dbReference>
<evidence type="ECO:0000256" key="1">
    <source>
        <dbReference type="ARBA" id="ARBA00022729"/>
    </source>
</evidence>
<dbReference type="STRING" id="1685010.A0O34_05145"/>
<dbReference type="EMBL" id="CP015199">
    <property type="protein sequence ID" value="ANF49948.1"/>
    <property type="molecule type" value="Genomic_DNA"/>
</dbReference>
<evidence type="ECO:0000259" key="3">
    <source>
        <dbReference type="Pfam" id="PF18962"/>
    </source>
</evidence>
<dbReference type="PANTHER" id="PTHR31778:SF2">
    <property type="entry name" value="BUD SITE SELECTION PROTEIN RAX2"/>
    <property type="match status" value="1"/>
</dbReference>
<sequence>MKKVLFLTIIFALLLFGGKVEAQTDGTLDTSFVIGTGFNSSPVTTIIQTDGKILVGGSFSNYNGVDRNRIIRLNTDGSVDTSFIIGTGFNDTVYTIALQSDGKIVVGGNFTSYNDIAQNRIVRLNIDGSIDTSFVMGDGFSTPGGMSFIETIAIQSDGKILAGGRFAKYNGTNQQNIARLNADGSADASFYPVNGLRFDHDVNIIALQSDGKILAGGGFTSIYSTSRRYLARLNTNGTLDTSFNVGTGFGGSLSGSVVRSIAVQTDGKILMGGYFTTYKGITQNRIVRLNTTGSVDTSFAIGTGIDNFFVETIALQSDGKILLGGGFTTYNGISQNRIIRLDTSGSIDTSFNIGTAFNNPVASISLQSDGKILVAGYFSSYKGLVQNQIARLNGTGTILSVTDVSKKKIALYPNPVSEILNFSEEVYNIKITDLSGKVVNQISGSKKSVNVKNLVKGVYFITAITKSGEIVTHKIVKE</sequence>
<dbReference type="OrthoDB" id="9805017at2"/>
<dbReference type="SUPFAM" id="SSF63829">
    <property type="entry name" value="Calcium-dependent phosphotriesterase"/>
    <property type="match status" value="2"/>
</dbReference>
<keyword evidence="5" id="KW-1185">Reference proteome</keyword>
<feature type="signal peptide" evidence="2">
    <location>
        <begin position="1"/>
        <end position="22"/>
    </location>
</feature>
<dbReference type="NCBIfam" id="TIGR04183">
    <property type="entry name" value="Por_Secre_tail"/>
    <property type="match status" value="1"/>
</dbReference>
<dbReference type="KEGG" id="chh:A0O34_05145"/>
<dbReference type="InterPro" id="IPR013431">
    <property type="entry name" value="Delta_60_rpt"/>
</dbReference>
<keyword evidence="1 2" id="KW-0732">Signal</keyword>
<protein>
    <recommendedName>
        <fullName evidence="3">Secretion system C-terminal sorting domain-containing protein</fullName>
    </recommendedName>
</protein>
<dbReference type="Proteomes" id="UP000077824">
    <property type="component" value="Chromosome"/>
</dbReference>
<gene>
    <name evidence="4" type="ORF">A0O34_05145</name>
</gene>
<evidence type="ECO:0000313" key="4">
    <source>
        <dbReference type="EMBL" id="ANF49948.1"/>
    </source>
</evidence>
<feature type="chain" id="PRO_5008003700" description="Secretion system C-terminal sorting domain-containing protein" evidence="2">
    <location>
        <begin position="23"/>
        <end position="478"/>
    </location>
</feature>
<evidence type="ECO:0000256" key="2">
    <source>
        <dbReference type="SAM" id="SignalP"/>
    </source>
</evidence>
<feature type="domain" description="Secretion system C-terminal sorting" evidence="3">
    <location>
        <begin position="411"/>
        <end position="476"/>
    </location>
</feature>